<dbReference type="Proteomes" id="UP000178632">
    <property type="component" value="Unassembled WGS sequence"/>
</dbReference>
<accession>A0A1G2ISL5</accession>
<name>A0A1G2ISL5_9BACT</name>
<evidence type="ECO:0008006" key="3">
    <source>
        <dbReference type="Google" id="ProtNLM"/>
    </source>
</evidence>
<organism evidence="1 2">
    <name type="scientific">Candidatus Staskawiczbacteria bacterium RIFCSPLOWO2_12_FULL_37_15</name>
    <dbReference type="NCBI Taxonomy" id="1802218"/>
    <lineage>
        <taxon>Bacteria</taxon>
        <taxon>Candidatus Staskawicziibacteriota</taxon>
    </lineage>
</organism>
<dbReference type="Pfam" id="PF05159">
    <property type="entry name" value="Capsule_synth"/>
    <property type="match status" value="1"/>
</dbReference>
<dbReference type="InterPro" id="IPR007833">
    <property type="entry name" value="Capsule_polysaccharide_synth"/>
</dbReference>
<dbReference type="EMBL" id="MHPE01000005">
    <property type="protein sequence ID" value="OGZ77537.1"/>
    <property type="molecule type" value="Genomic_DNA"/>
</dbReference>
<comment type="caution">
    <text evidence="1">The sequence shown here is derived from an EMBL/GenBank/DDBJ whole genome shotgun (WGS) entry which is preliminary data.</text>
</comment>
<evidence type="ECO:0000313" key="2">
    <source>
        <dbReference type="Proteomes" id="UP000178632"/>
    </source>
</evidence>
<dbReference type="GO" id="GO:0015774">
    <property type="term" value="P:polysaccharide transport"/>
    <property type="evidence" value="ECO:0007669"/>
    <property type="project" value="InterPro"/>
</dbReference>
<gene>
    <name evidence="1" type="ORF">A3G45_02145</name>
</gene>
<protein>
    <recommendedName>
        <fullName evidence="3">Capsule polysaccharide biosynthesis protein</fullName>
    </recommendedName>
</protein>
<dbReference type="AlphaFoldDB" id="A0A1G2ISL5"/>
<evidence type="ECO:0000313" key="1">
    <source>
        <dbReference type="EMBL" id="OGZ77537.1"/>
    </source>
</evidence>
<sequence>MKWLFIVNNSSCFPEFFAKLAEQAIEQGDECLIAMNSKIIEFTKKKIFSDKAKFISRVDWCVKNYKPGQKEFGNLSWKEFFPTFDRYKPSGFFGYNNSFNVISQTYQFFEFLFLQEKPDVIIGEPPAGLFHEIAYNFCKINNAPYFGLGNSRFEGRLDIYDSEFTFSKYEKTFKEIRNEDISVKEKKFAQNFIEKFITHESLPSYFNLGMAGNYLTQLSILKHYIKRIKEAGPFLLRCFFRSKKFKNFDYETEIALRYALTTPWKAEKRKLKILFQKNVFSKISDNDNFFFYPLQGPPEASTSIWATYYSDQLTTIKNIAFALPFPYKLYVKEHPGCVGLRSGSFYKKLKELPNVVLISPRENVGQIVKKSAAVITLTSTVGMESALAGKTTYVLGSASYFFHPACQKIKNFEELKNKMRNDLINKPNIDGLEDINCRFIISCLRNTINGSIILAGQKEDTNDYKLIYLELRNAFRTNLL</sequence>
<reference evidence="1 2" key="1">
    <citation type="journal article" date="2016" name="Nat. Commun.">
        <title>Thousands of microbial genomes shed light on interconnected biogeochemical processes in an aquifer system.</title>
        <authorList>
            <person name="Anantharaman K."/>
            <person name="Brown C.T."/>
            <person name="Hug L.A."/>
            <person name="Sharon I."/>
            <person name="Castelle C.J."/>
            <person name="Probst A.J."/>
            <person name="Thomas B.C."/>
            <person name="Singh A."/>
            <person name="Wilkins M.J."/>
            <person name="Karaoz U."/>
            <person name="Brodie E.L."/>
            <person name="Williams K.H."/>
            <person name="Hubbard S.S."/>
            <person name="Banfield J.F."/>
        </authorList>
    </citation>
    <scope>NUCLEOTIDE SEQUENCE [LARGE SCALE GENOMIC DNA]</scope>
</reference>
<proteinExistence type="predicted"/>
<dbReference type="GO" id="GO:0000271">
    <property type="term" value="P:polysaccharide biosynthetic process"/>
    <property type="evidence" value="ECO:0007669"/>
    <property type="project" value="InterPro"/>
</dbReference>